<evidence type="ECO:0000256" key="2">
    <source>
        <dbReference type="ARBA" id="ARBA00004401"/>
    </source>
</evidence>
<keyword evidence="5" id="KW-0479">Metal-binding</keyword>
<dbReference type="AlphaFoldDB" id="A0A8J6LHV0"/>
<keyword evidence="7" id="KW-0862">Zinc</keyword>
<feature type="transmembrane region" description="Helical" evidence="9">
    <location>
        <begin position="77"/>
        <end position="97"/>
    </location>
</feature>
<evidence type="ECO:0000256" key="7">
    <source>
        <dbReference type="ARBA" id="ARBA00022833"/>
    </source>
</evidence>
<comment type="similarity">
    <text evidence="3">Belongs to the peptidase M13 family.</text>
</comment>
<evidence type="ECO:0000313" key="12">
    <source>
        <dbReference type="EMBL" id="KAH0814071.1"/>
    </source>
</evidence>
<dbReference type="EMBL" id="JABDTM020024665">
    <property type="protein sequence ID" value="KAH0814071.1"/>
    <property type="molecule type" value="Genomic_DNA"/>
</dbReference>
<evidence type="ECO:0000256" key="4">
    <source>
        <dbReference type="ARBA" id="ARBA00022670"/>
    </source>
</evidence>
<evidence type="ECO:0000256" key="6">
    <source>
        <dbReference type="ARBA" id="ARBA00022801"/>
    </source>
</evidence>
<evidence type="ECO:0000256" key="5">
    <source>
        <dbReference type="ARBA" id="ARBA00022723"/>
    </source>
</evidence>
<dbReference type="GO" id="GO:0005886">
    <property type="term" value="C:plasma membrane"/>
    <property type="evidence" value="ECO:0007669"/>
    <property type="project" value="UniProtKB-SubCell"/>
</dbReference>
<dbReference type="InterPro" id="IPR042089">
    <property type="entry name" value="Peptidase_M13_dom_2"/>
</dbReference>
<dbReference type="Gene3D" id="3.40.390.10">
    <property type="entry name" value="Collagenase (Catalytic Domain)"/>
    <property type="match status" value="1"/>
</dbReference>
<dbReference type="InterPro" id="IPR024079">
    <property type="entry name" value="MetalloPept_cat_dom_sf"/>
</dbReference>
<dbReference type="PROSITE" id="PS51885">
    <property type="entry name" value="NEPRILYSIN"/>
    <property type="match status" value="1"/>
</dbReference>
<keyword evidence="6" id="KW-0378">Hydrolase</keyword>
<protein>
    <submittedName>
        <fullName evidence="12">Uncharacterized protein</fullName>
    </submittedName>
</protein>
<dbReference type="SUPFAM" id="SSF55486">
    <property type="entry name" value="Metalloproteases ('zincins'), catalytic domain"/>
    <property type="match status" value="2"/>
</dbReference>
<dbReference type="GO" id="GO:0004222">
    <property type="term" value="F:metalloendopeptidase activity"/>
    <property type="evidence" value="ECO:0007669"/>
    <property type="project" value="InterPro"/>
</dbReference>
<evidence type="ECO:0000259" key="10">
    <source>
        <dbReference type="Pfam" id="PF01431"/>
    </source>
</evidence>
<dbReference type="PANTHER" id="PTHR11733">
    <property type="entry name" value="ZINC METALLOPROTEASE FAMILY M13 NEPRILYSIN-RELATED"/>
    <property type="match status" value="1"/>
</dbReference>
<dbReference type="InterPro" id="IPR000718">
    <property type="entry name" value="Peptidase_M13"/>
</dbReference>
<accession>A0A8J6LHV0</accession>
<evidence type="ECO:0000256" key="9">
    <source>
        <dbReference type="SAM" id="Phobius"/>
    </source>
</evidence>
<dbReference type="Gene3D" id="1.10.1380.10">
    <property type="entry name" value="Neutral endopeptidase , domain2"/>
    <property type="match status" value="1"/>
</dbReference>
<dbReference type="PRINTS" id="PR00786">
    <property type="entry name" value="NEPRILYSIN"/>
</dbReference>
<gene>
    <name evidence="12" type="ORF">GEV33_008719</name>
</gene>
<dbReference type="Pfam" id="PF01431">
    <property type="entry name" value="Peptidase_M13"/>
    <property type="match status" value="1"/>
</dbReference>
<dbReference type="GO" id="GO:0046872">
    <property type="term" value="F:metal ion binding"/>
    <property type="evidence" value="ECO:0007669"/>
    <property type="project" value="UniProtKB-KW"/>
</dbReference>
<dbReference type="CDD" id="cd08662">
    <property type="entry name" value="M13"/>
    <property type="match status" value="1"/>
</dbReference>
<evidence type="ECO:0000256" key="3">
    <source>
        <dbReference type="ARBA" id="ARBA00007357"/>
    </source>
</evidence>
<keyword evidence="8" id="KW-0482">Metalloprotease</keyword>
<comment type="subcellular location">
    <subcellularLocation>
        <location evidence="2">Cell membrane</location>
        <topology evidence="2">Single-pass type II membrane protein</topology>
    </subcellularLocation>
</comment>
<feature type="domain" description="Peptidase M13 C-terminal" evidence="10">
    <location>
        <begin position="761"/>
        <end position="966"/>
    </location>
</feature>
<keyword evidence="13" id="KW-1185">Reference proteome</keyword>
<dbReference type="GO" id="GO:0016485">
    <property type="term" value="P:protein processing"/>
    <property type="evidence" value="ECO:0007669"/>
    <property type="project" value="TreeGrafter"/>
</dbReference>
<dbReference type="Proteomes" id="UP000719412">
    <property type="component" value="Unassembled WGS sequence"/>
</dbReference>
<comment type="caution">
    <text evidence="12">The sequence shown here is derived from an EMBL/GenBank/DDBJ whole genome shotgun (WGS) entry which is preliminary data.</text>
</comment>
<keyword evidence="4" id="KW-0645">Protease</keyword>
<feature type="domain" description="Peptidase M13 N-terminal" evidence="11">
    <location>
        <begin position="277"/>
        <end position="476"/>
    </location>
</feature>
<dbReference type="InterPro" id="IPR018497">
    <property type="entry name" value="Peptidase_M13_C"/>
</dbReference>
<dbReference type="PANTHER" id="PTHR11733:SF241">
    <property type="entry name" value="GH26575P-RELATED"/>
    <property type="match status" value="1"/>
</dbReference>
<evidence type="ECO:0000259" key="11">
    <source>
        <dbReference type="Pfam" id="PF05649"/>
    </source>
</evidence>
<dbReference type="InterPro" id="IPR008753">
    <property type="entry name" value="Peptidase_M13_N"/>
</dbReference>
<evidence type="ECO:0000256" key="1">
    <source>
        <dbReference type="ARBA" id="ARBA00001947"/>
    </source>
</evidence>
<organism evidence="12 13">
    <name type="scientific">Tenebrio molitor</name>
    <name type="common">Yellow mealworm beetle</name>
    <dbReference type="NCBI Taxonomy" id="7067"/>
    <lineage>
        <taxon>Eukaryota</taxon>
        <taxon>Metazoa</taxon>
        <taxon>Ecdysozoa</taxon>
        <taxon>Arthropoda</taxon>
        <taxon>Hexapoda</taxon>
        <taxon>Insecta</taxon>
        <taxon>Pterygota</taxon>
        <taxon>Neoptera</taxon>
        <taxon>Endopterygota</taxon>
        <taxon>Coleoptera</taxon>
        <taxon>Polyphaga</taxon>
        <taxon>Cucujiformia</taxon>
        <taxon>Tenebrionidae</taxon>
        <taxon>Tenebrio</taxon>
    </lineage>
</organism>
<dbReference type="Pfam" id="PF05649">
    <property type="entry name" value="Peptidase_M13_N"/>
    <property type="match status" value="2"/>
</dbReference>
<evidence type="ECO:0000313" key="13">
    <source>
        <dbReference type="Proteomes" id="UP000719412"/>
    </source>
</evidence>
<sequence length="967" mass="109066">MNKLPNSDRNGPIQMSEVSAIDKPWKCSEANNGYLKQKSLPEESLLGSTAVTTVVQVSGTGTKTTVVPRNKQAKEKCLVAAVFALIIFSLVLLFIVVTTKNPQCVGKSPLESSRSSLSFSIKNSSTGVAVQPNSVRVEYASLHDGDRSRFVDHRVEGPRKNCQSRHPARKMFALAREPCQVSGVRFSPSSGSPPAFYYSPEQHLGIRYIHKGSLCTAISTLHKNQSGFATVPAPGALLALPWPRLETQYSRSSVCLTEECVRTASSLLGAMDHAADPCVDFFQYACGTWNKKHVIPEDRSSISTFEVMADQLQVILKGVLEEPVNLEDNEATRKAKTFYNTCMDILQIRKIGDAPLREVLEVLGGWPVTAPDWKPPDFSIETLLGRIRGVYNEGVLVEQWVGPDDKNSSVNIIQMDQMQLALPSRDYYLKASSEGDMAAYHKYMTNIAVLLGANKTTAKEELQEVVEFERRLANNARKILIRPDHFISRFCESTLPPGWIPGELFGSTLTPPSASLPEADRHDTSAIYRKLTLQELQTIVPQIKWLEYLRSFLDADINEQEPVVAYGLSYFIEMGRILAETDRRVVHNYVLWRLIMSLSPHMIDDYQKERVEFRKILQGVLSERHRWSQCVEWTNKKLGMAVGALFIRDNFNHDSKETALTMIHTIREAFNELLAENDWMDDETRAVAKEKADAMNERIGYPQLITTKAELIKEYAALNITKTEFMINVLNILKYDAEQNLQKLRQPVDKDKWSTEPAVVNAFYNPNKNDIVFPAGILQPLFYSQHFPKSLNYGGIGVVIGHEITHGFDDKGRQFDKDGNMMQWWNNATIRAFRERTQCIIDQYSRYKIDEVGLYVNGRMTQGENIADNGGLKQSFRAYRKWVSQHGEEPDLPGLNLTHDQLFFLNYAQIWCGSMRPEDALTKVRSSVHSPGPIRVLGPLSNSWDFANAYGCPLGSPMNPTNKCSVW</sequence>
<keyword evidence="9" id="KW-0812">Transmembrane</keyword>
<reference evidence="12" key="2">
    <citation type="submission" date="2021-08" db="EMBL/GenBank/DDBJ databases">
        <authorList>
            <person name="Eriksson T."/>
        </authorList>
    </citation>
    <scope>NUCLEOTIDE SEQUENCE</scope>
    <source>
        <strain evidence="12">Stoneville</strain>
        <tissue evidence="12">Whole head</tissue>
    </source>
</reference>
<keyword evidence="9" id="KW-1133">Transmembrane helix</keyword>
<evidence type="ECO:0000256" key="8">
    <source>
        <dbReference type="ARBA" id="ARBA00023049"/>
    </source>
</evidence>
<reference evidence="12" key="1">
    <citation type="journal article" date="2020" name="J Insects Food Feed">
        <title>The yellow mealworm (Tenebrio molitor) genome: a resource for the emerging insects as food and feed industry.</title>
        <authorList>
            <person name="Eriksson T."/>
            <person name="Andere A."/>
            <person name="Kelstrup H."/>
            <person name="Emery V."/>
            <person name="Picard C."/>
        </authorList>
    </citation>
    <scope>NUCLEOTIDE SEQUENCE</scope>
    <source>
        <strain evidence="12">Stoneville</strain>
        <tissue evidence="12">Whole head</tissue>
    </source>
</reference>
<keyword evidence="9" id="KW-0472">Membrane</keyword>
<name>A0A8J6LHV0_TENMO</name>
<comment type="cofactor">
    <cofactor evidence="1">
        <name>Zn(2+)</name>
        <dbReference type="ChEBI" id="CHEBI:29105"/>
    </cofactor>
</comment>
<feature type="domain" description="Peptidase M13 N-terminal" evidence="11">
    <location>
        <begin position="514"/>
        <end position="702"/>
    </location>
</feature>
<proteinExistence type="inferred from homology"/>